<evidence type="ECO:0000313" key="1">
    <source>
        <dbReference type="EMBL" id="QDT04851.1"/>
    </source>
</evidence>
<gene>
    <name evidence="1" type="ORF">K227x_32480</name>
</gene>
<sequence>MRSQNATFYGAEPESDGEHIRGVSISRFLAAGLSPQGWTIDAADCWRDAGFVLKIHRATTNMQIITTPYPDADNRWILQIAPSFVPGVLGRMLGRTISASPEELHEVATESKRYLTDAGFYNFRWCWDDFADSEECACDPPAPPR</sequence>
<proteinExistence type="predicted"/>
<keyword evidence="2" id="KW-1185">Reference proteome</keyword>
<dbReference type="AlphaFoldDB" id="A0A517NCM6"/>
<dbReference type="KEGG" id="rlc:K227x_32480"/>
<organism evidence="1 2">
    <name type="scientific">Rubripirellula lacrimiformis</name>
    <dbReference type="NCBI Taxonomy" id="1930273"/>
    <lineage>
        <taxon>Bacteria</taxon>
        <taxon>Pseudomonadati</taxon>
        <taxon>Planctomycetota</taxon>
        <taxon>Planctomycetia</taxon>
        <taxon>Pirellulales</taxon>
        <taxon>Pirellulaceae</taxon>
        <taxon>Rubripirellula</taxon>
    </lineage>
</organism>
<reference evidence="1 2" key="1">
    <citation type="submission" date="2019-02" db="EMBL/GenBank/DDBJ databases">
        <title>Deep-cultivation of Planctomycetes and their phenomic and genomic characterization uncovers novel biology.</title>
        <authorList>
            <person name="Wiegand S."/>
            <person name="Jogler M."/>
            <person name="Boedeker C."/>
            <person name="Pinto D."/>
            <person name="Vollmers J."/>
            <person name="Rivas-Marin E."/>
            <person name="Kohn T."/>
            <person name="Peeters S.H."/>
            <person name="Heuer A."/>
            <person name="Rast P."/>
            <person name="Oberbeckmann S."/>
            <person name="Bunk B."/>
            <person name="Jeske O."/>
            <person name="Meyerdierks A."/>
            <person name="Storesund J.E."/>
            <person name="Kallscheuer N."/>
            <person name="Luecker S."/>
            <person name="Lage O.M."/>
            <person name="Pohl T."/>
            <person name="Merkel B.J."/>
            <person name="Hornburger P."/>
            <person name="Mueller R.-W."/>
            <person name="Bruemmer F."/>
            <person name="Labrenz M."/>
            <person name="Spormann A.M."/>
            <person name="Op den Camp H."/>
            <person name="Overmann J."/>
            <person name="Amann R."/>
            <person name="Jetten M.S.M."/>
            <person name="Mascher T."/>
            <person name="Medema M.H."/>
            <person name="Devos D.P."/>
            <person name="Kaster A.-K."/>
            <person name="Ovreas L."/>
            <person name="Rohde M."/>
            <person name="Galperin M.Y."/>
            <person name="Jogler C."/>
        </authorList>
    </citation>
    <scope>NUCLEOTIDE SEQUENCE [LARGE SCALE GENOMIC DNA]</scope>
    <source>
        <strain evidence="1 2">K22_7</strain>
    </source>
</reference>
<dbReference type="EMBL" id="CP036525">
    <property type="protein sequence ID" value="QDT04851.1"/>
    <property type="molecule type" value="Genomic_DNA"/>
</dbReference>
<dbReference type="Proteomes" id="UP000318538">
    <property type="component" value="Chromosome"/>
</dbReference>
<accession>A0A517NCM6</accession>
<protein>
    <submittedName>
        <fullName evidence="1">Uncharacterized protein</fullName>
    </submittedName>
</protein>
<name>A0A517NCM6_9BACT</name>
<evidence type="ECO:0000313" key="2">
    <source>
        <dbReference type="Proteomes" id="UP000318538"/>
    </source>
</evidence>